<proteinExistence type="predicted"/>
<accession>A0A0D2LXG4</accession>
<dbReference type="AlphaFoldDB" id="A0A0D2LXG4"/>
<dbReference type="Proteomes" id="UP000054498">
    <property type="component" value="Unassembled WGS sequence"/>
</dbReference>
<dbReference type="RefSeq" id="XP_013893181.1">
    <property type="nucleotide sequence ID" value="XM_014037727.1"/>
</dbReference>
<dbReference type="GeneID" id="25731302"/>
<dbReference type="KEGG" id="mng:MNEG_13803"/>
<dbReference type="OrthoDB" id="60092at2759"/>
<dbReference type="STRING" id="145388.A0A0D2LXG4"/>
<sequence length="57" mass="6228">MTFELSPDARMSVSLECDNGLTKRYRLDALEADILHASVDKDAFPTSAVAEAAELNK</sequence>
<keyword evidence="2" id="KW-1185">Reference proteome</keyword>
<reference evidence="1 2" key="1">
    <citation type="journal article" date="2013" name="BMC Genomics">
        <title>Reconstruction of the lipid metabolism for the microalga Monoraphidium neglectum from its genome sequence reveals characteristics suitable for biofuel production.</title>
        <authorList>
            <person name="Bogen C."/>
            <person name="Al-Dilaimi A."/>
            <person name="Albersmeier A."/>
            <person name="Wichmann J."/>
            <person name="Grundmann M."/>
            <person name="Rupp O."/>
            <person name="Lauersen K.J."/>
            <person name="Blifernez-Klassen O."/>
            <person name="Kalinowski J."/>
            <person name="Goesmann A."/>
            <person name="Mussgnug J.H."/>
            <person name="Kruse O."/>
        </authorList>
    </citation>
    <scope>NUCLEOTIDE SEQUENCE [LARGE SCALE GENOMIC DNA]</scope>
    <source>
        <strain evidence="1 2">SAG 48.87</strain>
    </source>
</reference>
<evidence type="ECO:0000313" key="1">
    <source>
        <dbReference type="EMBL" id="KIY94161.1"/>
    </source>
</evidence>
<protein>
    <submittedName>
        <fullName evidence="1">Uncharacterized protein</fullName>
    </submittedName>
</protein>
<dbReference type="EMBL" id="KK104278">
    <property type="protein sequence ID" value="KIY94161.1"/>
    <property type="molecule type" value="Genomic_DNA"/>
</dbReference>
<evidence type="ECO:0000313" key="2">
    <source>
        <dbReference type="Proteomes" id="UP000054498"/>
    </source>
</evidence>
<gene>
    <name evidence="1" type="ORF">MNEG_13803</name>
</gene>
<dbReference type="Gene3D" id="3.70.10.10">
    <property type="match status" value="1"/>
</dbReference>
<organism evidence="1 2">
    <name type="scientific">Monoraphidium neglectum</name>
    <dbReference type="NCBI Taxonomy" id="145388"/>
    <lineage>
        <taxon>Eukaryota</taxon>
        <taxon>Viridiplantae</taxon>
        <taxon>Chlorophyta</taxon>
        <taxon>core chlorophytes</taxon>
        <taxon>Chlorophyceae</taxon>
        <taxon>CS clade</taxon>
        <taxon>Sphaeropleales</taxon>
        <taxon>Selenastraceae</taxon>
        <taxon>Monoraphidium</taxon>
    </lineage>
</organism>
<name>A0A0D2LXG4_9CHLO</name>